<organism evidence="1">
    <name type="scientific">Streptomyces globisporus</name>
    <dbReference type="NCBI Taxonomy" id="1908"/>
    <lineage>
        <taxon>Bacteria</taxon>
        <taxon>Bacillati</taxon>
        <taxon>Actinomycetota</taxon>
        <taxon>Actinomycetes</taxon>
        <taxon>Kitasatosporales</taxon>
        <taxon>Streptomycetaceae</taxon>
        <taxon>Streptomyces</taxon>
    </lineage>
</organism>
<reference evidence="1" key="1">
    <citation type="journal article" date="2020" name="PLoS ONE">
        <title>Isolation and characterization of Streptomyces bacteriophages and Streptomyces strains encoding biosynthetic arsenals: Streptomyces strains and phages for antibiotic discovery.</title>
        <authorList>
            <person name="Montano E.T."/>
            <person name="Nideffer J.F."/>
            <person name="Brumage L."/>
            <person name="Erb M."/>
            <person name="Derman A.I."/>
            <person name="Davis J.P."/>
            <person name="Estrada E."/>
            <person name="Fu S."/>
            <person name="Le D."/>
            <person name="Vuppala A."/>
            <person name="Tran C."/>
            <person name="Luterstein E."/>
            <person name="Lakkaraju S."/>
            <person name="Panchagnula S."/>
            <person name="Ren C."/>
            <person name="Doan J."/>
            <person name="Tran S."/>
            <person name="Soriano J."/>
            <person name="Fujita Y."/>
            <person name="Gutala P."/>
            <person name="Fujii Q."/>
            <person name="Lee M."/>
            <person name="Bui A."/>
            <person name="Villarreal C."/>
            <person name="Shing S.R."/>
            <person name="Kim S."/>
            <person name="Freeman D."/>
            <person name="Racha V."/>
            <person name="Ho A."/>
            <person name="Kumar P."/>
            <person name="Falah K."/>
            <person name="Dawson T."/>
            <person name="Enustun E."/>
            <person name="Prichard A."/>
            <person name="Gomez A."/>
            <person name="Khanna K."/>
            <person name="Trigg S."/>
            <person name="Fernandez L."/>
            <person name="Pogliano K."/>
            <person name="Pogliano J."/>
        </authorList>
    </citation>
    <scope>NUCLEOTIDE SEQUENCE</scope>
    <source>
        <strain evidence="1">QF2</strain>
    </source>
</reference>
<dbReference type="AlphaFoldDB" id="A0A927BJD2"/>
<name>A0A927BJD2_STRGL</name>
<evidence type="ECO:0000313" key="1">
    <source>
        <dbReference type="EMBL" id="MBD2828068.1"/>
    </source>
</evidence>
<comment type="caution">
    <text evidence="1">The sequence shown here is derived from an EMBL/GenBank/DDBJ whole genome shotgun (WGS) entry which is preliminary data.</text>
</comment>
<proteinExistence type="predicted"/>
<dbReference type="EMBL" id="JACWUS010000001">
    <property type="protein sequence ID" value="MBD2828068.1"/>
    <property type="molecule type" value="Genomic_DNA"/>
</dbReference>
<sequence>MLHRKPVGGLVVCDPVGPDYLDDPDREVAVEAGVRLVNVLLRFGVNLEQISADKVCHSCTDVKDAYRITLGTLTVDDTHAMAAQLESFALEFEQMRELLCSIPAHQAGPAEGSV</sequence>
<gene>
    <name evidence="1" type="ORF">ID875_06410</name>
</gene>
<accession>A0A927BJD2</accession>
<protein>
    <submittedName>
        <fullName evidence="1">Uncharacterized protein</fullName>
    </submittedName>
</protein>